<comment type="caution">
    <text evidence="2">The sequence shown here is derived from an EMBL/GenBank/DDBJ whole genome shotgun (WGS) entry which is preliminary data.</text>
</comment>
<evidence type="ECO:0000313" key="2">
    <source>
        <dbReference type="EMBL" id="KAG9445032.1"/>
    </source>
</evidence>
<sequence>MGEIRRIYPVRFRTFEVLIFKASRRGKTNILPPLQPSQKLSPLEDDEGWIVVAWHKKSVKKKSLPQTHTTLESQRARKLAGAKESPSQKDYSRGLHASRFGLEDLGASADLLSTQTKGSF</sequence>
<accession>A0AAV7EBX6</accession>
<dbReference type="Proteomes" id="UP000825729">
    <property type="component" value="Unassembled WGS sequence"/>
</dbReference>
<protein>
    <submittedName>
        <fullName evidence="2">Uncharacterized protein</fullName>
    </submittedName>
</protein>
<name>A0AAV7EBX6_ARIFI</name>
<evidence type="ECO:0000256" key="1">
    <source>
        <dbReference type="SAM" id="MobiDB-lite"/>
    </source>
</evidence>
<keyword evidence="3" id="KW-1185">Reference proteome</keyword>
<feature type="region of interest" description="Disordered" evidence="1">
    <location>
        <begin position="63"/>
        <end position="93"/>
    </location>
</feature>
<feature type="compositionally biased region" description="Polar residues" evidence="1">
    <location>
        <begin position="64"/>
        <end position="73"/>
    </location>
</feature>
<evidence type="ECO:0000313" key="3">
    <source>
        <dbReference type="Proteomes" id="UP000825729"/>
    </source>
</evidence>
<proteinExistence type="predicted"/>
<dbReference type="EMBL" id="JAINDJ010000006">
    <property type="protein sequence ID" value="KAG9445032.1"/>
    <property type="molecule type" value="Genomic_DNA"/>
</dbReference>
<dbReference type="AlphaFoldDB" id="A0AAV7EBX6"/>
<reference evidence="2 3" key="1">
    <citation type="submission" date="2021-07" db="EMBL/GenBank/DDBJ databases">
        <title>The Aristolochia fimbriata genome: insights into angiosperm evolution, floral development and chemical biosynthesis.</title>
        <authorList>
            <person name="Jiao Y."/>
        </authorList>
    </citation>
    <scope>NUCLEOTIDE SEQUENCE [LARGE SCALE GENOMIC DNA]</scope>
    <source>
        <strain evidence="2">IBCAS-2021</strain>
        <tissue evidence="2">Leaf</tissue>
    </source>
</reference>
<organism evidence="2 3">
    <name type="scientific">Aristolochia fimbriata</name>
    <name type="common">White veined hardy Dutchman's pipe vine</name>
    <dbReference type="NCBI Taxonomy" id="158543"/>
    <lineage>
        <taxon>Eukaryota</taxon>
        <taxon>Viridiplantae</taxon>
        <taxon>Streptophyta</taxon>
        <taxon>Embryophyta</taxon>
        <taxon>Tracheophyta</taxon>
        <taxon>Spermatophyta</taxon>
        <taxon>Magnoliopsida</taxon>
        <taxon>Magnoliidae</taxon>
        <taxon>Piperales</taxon>
        <taxon>Aristolochiaceae</taxon>
        <taxon>Aristolochia</taxon>
    </lineage>
</organism>
<gene>
    <name evidence="2" type="ORF">H6P81_016372</name>
</gene>